<dbReference type="SMART" id="SM00257">
    <property type="entry name" value="LysM"/>
    <property type="match status" value="2"/>
</dbReference>
<feature type="compositionally biased region" description="Low complexity" evidence="1">
    <location>
        <begin position="102"/>
        <end position="114"/>
    </location>
</feature>
<dbReference type="SUPFAM" id="SSF54106">
    <property type="entry name" value="LysM domain"/>
    <property type="match status" value="2"/>
</dbReference>
<keyword evidence="2" id="KW-1133">Transmembrane helix</keyword>
<feature type="compositionally biased region" description="Low complexity" evidence="1">
    <location>
        <begin position="129"/>
        <end position="139"/>
    </location>
</feature>
<dbReference type="AlphaFoldDB" id="A0A7X5C092"/>
<keyword evidence="2" id="KW-0812">Transmembrane</keyword>
<feature type="domain" description="LysM" evidence="3">
    <location>
        <begin position="283"/>
        <end position="330"/>
    </location>
</feature>
<proteinExistence type="predicted"/>
<organism evidence="4 5">
    <name type="scientific">Paenibacillus sacheonensis</name>
    <dbReference type="NCBI Taxonomy" id="742054"/>
    <lineage>
        <taxon>Bacteria</taxon>
        <taxon>Bacillati</taxon>
        <taxon>Bacillota</taxon>
        <taxon>Bacilli</taxon>
        <taxon>Bacillales</taxon>
        <taxon>Paenibacillaceae</taxon>
        <taxon>Paenibacillus</taxon>
    </lineage>
</organism>
<evidence type="ECO:0000256" key="2">
    <source>
        <dbReference type="SAM" id="Phobius"/>
    </source>
</evidence>
<dbReference type="PANTHER" id="PTHR34700:SF4">
    <property type="entry name" value="PHAGE-LIKE ELEMENT PBSX PROTEIN XKDP"/>
    <property type="match status" value="1"/>
</dbReference>
<dbReference type="RefSeq" id="WP_161701185.1">
    <property type="nucleotide sequence ID" value="NZ_JAAAMU010000011.1"/>
</dbReference>
<keyword evidence="2" id="KW-0472">Membrane</keyword>
<dbReference type="InterPro" id="IPR036779">
    <property type="entry name" value="LysM_dom_sf"/>
</dbReference>
<feature type="compositionally biased region" description="Polar residues" evidence="1">
    <location>
        <begin position="66"/>
        <end position="75"/>
    </location>
</feature>
<sequence>MQSPNSTESGRGSRAERAREKKAGSHGMLLTTGAFLIVVCVILYGVFASHKDSGNKALEGAKPPADTQSADNGNSGAKGEDASSGAASNDSGGGKDPGTPVSSNDGAGTDSSSGGSTGSGANGGDTPVASGDAAAPDANAGGGSTGSAGHAGSSGSGSGTEGSTVFEPVKTPDKPDTDKGSTTPPKETGEDTGGKDASTSGKPASKPATTYVVRKGDTLSTISLKFYGSKQYVSFLAERNGIAFVNDMKPGDKIRIPALTAGAGSSSISKDEQADYAKVKLPAVYLVRPGDTLYRISVLFYKSGEYVSLIAKKNKLDENAGLKAGVSLTIPAKPAS</sequence>
<feature type="domain" description="LysM" evidence="3">
    <location>
        <begin position="209"/>
        <end position="256"/>
    </location>
</feature>
<feature type="compositionally biased region" description="Basic and acidic residues" evidence="1">
    <location>
        <begin position="170"/>
        <end position="179"/>
    </location>
</feature>
<protein>
    <submittedName>
        <fullName evidence="4">LysM peptidoglycan-binding domain-containing protein</fullName>
    </submittedName>
</protein>
<dbReference type="CDD" id="cd00118">
    <property type="entry name" value="LysM"/>
    <property type="match status" value="2"/>
</dbReference>
<gene>
    <name evidence="4" type="ORF">GT003_20210</name>
</gene>
<dbReference type="Pfam" id="PF01476">
    <property type="entry name" value="LysM"/>
    <property type="match status" value="2"/>
</dbReference>
<feature type="compositionally biased region" description="Polar residues" evidence="1">
    <location>
        <begin position="1"/>
        <end position="10"/>
    </location>
</feature>
<feature type="region of interest" description="Disordered" evidence="1">
    <location>
        <begin position="57"/>
        <end position="208"/>
    </location>
</feature>
<keyword evidence="5" id="KW-1185">Reference proteome</keyword>
<accession>A0A7X5C092</accession>
<dbReference type="InterPro" id="IPR018392">
    <property type="entry name" value="LysM"/>
</dbReference>
<comment type="caution">
    <text evidence="4">The sequence shown here is derived from an EMBL/GenBank/DDBJ whole genome shotgun (WGS) entry which is preliminary data.</text>
</comment>
<evidence type="ECO:0000313" key="5">
    <source>
        <dbReference type="Proteomes" id="UP000558113"/>
    </source>
</evidence>
<dbReference type="OrthoDB" id="2583609at2"/>
<feature type="compositionally biased region" description="Basic and acidic residues" evidence="1">
    <location>
        <begin position="11"/>
        <end position="23"/>
    </location>
</feature>
<reference evidence="4 5" key="1">
    <citation type="submission" date="2020-01" db="EMBL/GenBank/DDBJ databases">
        <title>Paenibacillus soybeanensis sp. nov. isolated from the nodules of soybean (Glycine max(L.) Merr).</title>
        <authorList>
            <person name="Wang H."/>
        </authorList>
    </citation>
    <scope>NUCLEOTIDE SEQUENCE [LARGE SCALE GENOMIC DNA]</scope>
    <source>
        <strain evidence="4 5">DSM 23054</strain>
    </source>
</reference>
<dbReference type="Proteomes" id="UP000558113">
    <property type="component" value="Unassembled WGS sequence"/>
</dbReference>
<evidence type="ECO:0000313" key="4">
    <source>
        <dbReference type="EMBL" id="NBC71326.1"/>
    </source>
</evidence>
<feature type="transmembrane region" description="Helical" evidence="2">
    <location>
        <begin position="27"/>
        <end position="47"/>
    </location>
</feature>
<evidence type="ECO:0000256" key="1">
    <source>
        <dbReference type="SAM" id="MobiDB-lite"/>
    </source>
</evidence>
<dbReference type="EMBL" id="JAAAMU010000011">
    <property type="protein sequence ID" value="NBC71326.1"/>
    <property type="molecule type" value="Genomic_DNA"/>
</dbReference>
<evidence type="ECO:0000259" key="3">
    <source>
        <dbReference type="PROSITE" id="PS51782"/>
    </source>
</evidence>
<feature type="region of interest" description="Disordered" evidence="1">
    <location>
        <begin position="1"/>
        <end position="24"/>
    </location>
</feature>
<name>A0A7X5C092_9BACL</name>
<dbReference type="PROSITE" id="PS51782">
    <property type="entry name" value="LYSM"/>
    <property type="match status" value="2"/>
</dbReference>
<dbReference type="PANTHER" id="PTHR34700">
    <property type="entry name" value="POTASSIUM BINDING PROTEIN KBP"/>
    <property type="match status" value="1"/>
</dbReference>
<dbReference type="Gene3D" id="3.10.350.10">
    <property type="entry name" value="LysM domain"/>
    <property type="match status" value="2"/>
</dbReference>
<dbReference type="InterPro" id="IPR052196">
    <property type="entry name" value="Bact_Kbp"/>
</dbReference>